<dbReference type="AlphaFoldDB" id="A0AA41W7J2"/>
<evidence type="ECO:0000313" key="4">
    <source>
        <dbReference type="EMBL" id="MCM2679818.1"/>
    </source>
</evidence>
<dbReference type="EMBL" id="JAMQGP010000003">
    <property type="protein sequence ID" value="MCM2679818.1"/>
    <property type="molecule type" value="Genomic_DNA"/>
</dbReference>
<comment type="caution">
    <text evidence="4">The sequence shown here is derived from an EMBL/GenBank/DDBJ whole genome shotgun (WGS) entry which is preliminary data.</text>
</comment>
<evidence type="ECO:0000256" key="3">
    <source>
        <dbReference type="SAM" id="SignalP"/>
    </source>
</evidence>
<accession>A0AA41W7J2</accession>
<keyword evidence="5" id="KW-1185">Reference proteome</keyword>
<evidence type="ECO:0000313" key="5">
    <source>
        <dbReference type="Proteomes" id="UP001165393"/>
    </source>
</evidence>
<dbReference type="PANTHER" id="PTHR38108">
    <property type="entry name" value="UPF0319 PROTEIN YCCT"/>
    <property type="match status" value="1"/>
</dbReference>
<keyword evidence="2 3" id="KW-0732">Signal</keyword>
<dbReference type="Pfam" id="PF09829">
    <property type="entry name" value="DUF2057"/>
    <property type="match status" value="2"/>
</dbReference>
<dbReference type="RefSeq" id="WP_251261233.1">
    <property type="nucleotide sequence ID" value="NZ_JAMQGP010000003.1"/>
</dbReference>
<organism evidence="4 5">
    <name type="scientific">Echinimonas agarilytica</name>
    <dbReference type="NCBI Taxonomy" id="1215918"/>
    <lineage>
        <taxon>Bacteria</taxon>
        <taxon>Pseudomonadati</taxon>
        <taxon>Pseudomonadota</taxon>
        <taxon>Gammaproteobacteria</taxon>
        <taxon>Alteromonadales</taxon>
        <taxon>Echinimonadaceae</taxon>
        <taxon>Echinimonas</taxon>
    </lineage>
</organism>
<evidence type="ECO:0000256" key="1">
    <source>
        <dbReference type="ARBA" id="ARBA00008490"/>
    </source>
</evidence>
<feature type="chain" id="PRO_5041410676" evidence="3">
    <location>
        <begin position="29"/>
        <end position="191"/>
    </location>
</feature>
<protein>
    <submittedName>
        <fullName evidence="4">DUF2057 domain-containing protein</fullName>
    </submittedName>
</protein>
<dbReference type="Proteomes" id="UP001165393">
    <property type="component" value="Unassembled WGS sequence"/>
</dbReference>
<proteinExistence type="inferred from homology"/>
<comment type="similarity">
    <text evidence="1">Belongs to the UPF0319 family.</text>
</comment>
<gene>
    <name evidence="4" type="ORF">NAF29_09090</name>
</gene>
<sequence>MKLKHAKRTLFNLVGIFLIASTATNVWANQLNTPEHIEVLTINNEKQSWYLFQDSRAIELPLGVVKLEVRYKDLIEDDNDDTHQTITSSKITMTFETRPNEVYQLKAKRPETEKEARQFAKKPVITIHSSAGVVEELNPVYIPTANVVVETPKSEPPTNDVSAKMLRYWWSQADETTKAEFIREISETKSR</sequence>
<evidence type="ECO:0000256" key="2">
    <source>
        <dbReference type="ARBA" id="ARBA00022729"/>
    </source>
</evidence>
<dbReference type="InterPro" id="IPR018635">
    <property type="entry name" value="UPF0319"/>
</dbReference>
<reference evidence="4 5" key="1">
    <citation type="journal article" date="2013" name="Antonie Van Leeuwenhoek">
        <title>Echinimonas agarilytica gen. nov., sp. nov., a new gammaproteobacterium isolated from the sea urchin Strongylocentrotus intermedius.</title>
        <authorList>
            <person name="Nedashkovskaya O.I."/>
            <person name="Stenkova A.M."/>
            <person name="Zhukova N.V."/>
            <person name="Van Trappen S."/>
            <person name="Lee J.S."/>
            <person name="Kim S.B."/>
        </authorList>
    </citation>
    <scope>NUCLEOTIDE SEQUENCE [LARGE SCALE GENOMIC DNA]</scope>
    <source>
        <strain evidence="4 5">KMM 6351</strain>
    </source>
</reference>
<feature type="signal peptide" evidence="3">
    <location>
        <begin position="1"/>
        <end position="28"/>
    </location>
</feature>
<name>A0AA41W7J2_9GAMM</name>
<dbReference type="PANTHER" id="PTHR38108:SF1">
    <property type="entry name" value="UPF0319 PROTEIN YCCT"/>
    <property type="match status" value="1"/>
</dbReference>